<dbReference type="SUPFAM" id="SSF48726">
    <property type="entry name" value="Immunoglobulin"/>
    <property type="match status" value="1"/>
</dbReference>
<dbReference type="Gene3D" id="2.60.40.10">
    <property type="entry name" value="Immunoglobulins"/>
    <property type="match status" value="1"/>
</dbReference>
<organism evidence="2 3">
    <name type="scientific">Mionectes macconnelli</name>
    <name type="common">McConnell's flycatcher</name>
    <dbReference type="NCBI Taxonomy" id="254557"/>
    <lineage>
        <taxon>Eukaryota</taxon>
        <taxon>Metazoa</taxon>
        <taxon>Chordata</taxon>
        <taxon>Craniata</taxon>
        <taxon>Vertebrata</taxon>
        <taxon>Euteleostomi</taxon>
        <taxon>Archelosauria</taxon>
        <taxon>Archosauria</taxon>
        <taxon>Dinosauria</taxon>
        <taxon>Saurischia</taxon>
        <taxon>Theropoda</taxon>
        <taxon>Coelurosauria</taxon>
        <taxon>Aves</taxon>
        <taxon>Neognathae</taxon>
        <taxon>Neoaves</taxon>
        <taxon>Telluraves</taxon>
        <taxon>Australaves</taxon>
        <taxon>Passeriformes</taxon>
        <taxon>Tyrannidae</taxon>
        <taxon>Mionectes</taxon>
    </lineage>
</organism>
<keyword evidence="1" id="KW-1133">Transmembrane helix</keyword>
<dbReference type="InterPro" id="IPR036179">
    <property type="entry name" value="Ig-like_dom_sf"/>
</dbReference>
<keyword evidence="1" id="KW-0472">Membrane</keyword>
<comment type="caution">
    <text evidence="2">The sequence shown here is derived from an EMBL/GenBank/DDBJ whole genome shotgun (WGS) entry which is preliminary data.</text>
</comment>
<keyword evidence="3" id="KW-1185">Reference proteome</keyword>
<reference evidence="2 3" key="1">
    <citation type="submission" date="2019-09" db="EMBL/GenBank/DDBJ databases">
        <title>Bird 10,000 Genomes (B10K) Project - Family phase.</title>
        <authorList>
            <person name="Zhang G."/>
        </authorList>
    </citation>
    <scope>NUCLEOTIDE SEQUENCE [LARGE SCALE GENOMIC DNA]</scope>
    <source>
        <strain evidence="2">B10K-DU-003-16</strain>
        <tissue evidence="2">Mixed tissue sample</tissue>
    </source>
</reference>
<keyword evidence="1" id="KW-0812">Transmembrane</keyword>
<feature type="non-terminal residue" evidence="2">
    <location>
        <position position="152"/>
    </location>
</feature>
<gene>
    <name evidence="2" type="primary">Trdc</name>
    <name evidence="2" type="ORF">MIOMAC_R03084</name>
</gene>
<evidence type="ECO:0000313" key="2">
    <source>
        <dbReference type="EMBL" id="NWS95322.1"/>
    </source>
</evidence>
<protein>
    <submittedName>
        <fullName evidence="2">TRDC protein</fullName>
    </submittedName>
</protein>
<dbReference type="EMBL" id="VYZC01000032">
    <property type="protein sequence ID" value="NWS95322.1"/>
    <property type="molecule type" value="Genomic_DNA"/>
</dbReference>
<name>A0A7K5JPZ0_9TYRA</name>
<proteinExistence type="predicted"/>
<dbReference type="AlphaFoldDB" id="A0A7K5JPZ0"/>
<feature type="transmembrane region" description="Helical" evidence="1">
    <location>
        <begin position="123"/>
        <end position="147"/>
    </location>
</feature>
<feature type="non-terminal residue" evidence="2">
    <location>
        <position position="1"/>
    </location>
</feature>
<sequence>LKSKKPKQHDNKLNMACLARSFYPENISLDVPESVVLYDLKAPLVTSGGMYSTMKVVGVEPDAEVTCKATHKGNGSKASTILPGKVLLSKCHLTLEDASSMIFFLPSENLARKTNAKMEKTNTLFMAVLGLRVLLAKSIIFSALMSIKLFLF</sequence>
<evidence type="ECO:0000313" key="3">
    <source>
        <dbReference type="Proteomes" id="UP000525714"/>
    </source>
</evidence>
<evidence type="ECO:0000256" key="1">
    <source>
        <dbReference type="SAM" id="Phobius"/>
    </source>
</evidence>
<dbReference type="Proteomes" id="UP000525714">
    <property type="component" value="Unassembled WGS sequence"/>
</dbReference>
<accession>A0A7K5JPZ0</accession>
<dbReference type="InterPro" id="IPR013783">
    <property type="entry name" value="Ig-like_fold"/>
</dbReference>